<organism evidence="1 2">
    <name type="scientific">Agrococcus baldri</name>
    <dbReference type="NCBI Taxonomy" id="153730"/>
    <lineage>
        <taxon>Bacteria</taxon>
        <taxon>Bacillati</taxon>
        <taxon>Actinomycetota</taxon>
        <taxon>Actinomycetes</taxon>
        <taxon>Micrococcales</taxon>
        <taxon>Microbacteriaceae</taxon>
        <taxon>Agrococcus</taxon>
    </lineage>
</organism>
<name>A0AA94HLZ9_9MICO</name>
<dbReference type="Proteomes" id="UP000198506">
    <property type="component" value="Unassembled WGS sequence"/>
</dbReference>
<evidence type="ECO:0000313" key="2">
    <source>
        <dbReference type="Proteomes" id="UP000198506"/>
    </source>
</evidence>
<accession>A0AA94HLZ9</accession>
<gene>
    <name evidence="1" type="ORF">SAMN04487783_1180</name>
</gene>
<keyword evidence="2" id="KW-1185">Reference proteome</keyword>
<dbReference type="AlphaFoldDB" id="A0AA94HLZ9"/>
<evidence type="ECO:0000313" key="1">
    <source>
        <dbReference type="EMBL" id="SFS08924.1"/>
    </source>
</evidence>
<comment type="caution">
    <text evidence="1">The sequence shown here is derived from an EMBL/GenBank/DDBJ whole genome shotgun (WGS) entry which is preliminary data.</text>
</comment>
<dbReference type="EMBL" id="FOZN01000002">
    <property type="protein sequence ID" value="SFS08924.1"/>
    <property type="molecule type" value="Genomic_DNA"/>
</dbReference>
<sequence length="225" mass="24353">MMGSLGHGEPDGPLPEIPSLDEVGAAFPVLLATLVPQPSIREIGVNTFVSSGDGVVDAQAAAIMYAIFWNPDDLDDPINHVVLTPELEAALANPSPRLPASAVEWIRWLRFPVAYEAVQTQVPGRGGQALPERLALHMRNVIGNTFREQRRPDPHEPWTFVDPPSAHEAAEASVIVDGAALPAISIDDEHVLGLGVELDDAVALIVWPKHLLPLVRLELTRRPRA</sequence>
<proteinExistence type="predicted"/>
<dbReference type="RefSeq" id="WP_143103041.1">
    <property type="nucleotide sequence ID" value="NZ_FOZN01000002.1"/>
</dbReference>
<reference evidence="1 2" key="1">
    <citation type="submission" date="2016-10" db="EMBL/GenBank/DDBJ databases">
        <authorList>
            <person name="Varghese N."/>
            <person name="Submissions S."/>
        </authorList>
    </citation>
    <scope>NUCLEOTIDE SEQUENCE [LARGE SCALE GENOMIC DNA]</scope>
    <source>
        <strain evidence="1 2">IAM 15147</strain>
    </source>
</reference>
<protein>
    <submittedName>
        <fullName evidence="1">Uncharacterized protein</fullName>
    </submittedName>
</protein>